<comment type="caution">
    <text evidence="3">The sequence shown here is derived from an EMBL/GenBank/DDBJ whole genome shotgun (WGS) entry which is preliminary data.</text>
</comment>
<dbReference type="EMBL" id="SHKL01000001">
    <property type="protein sequence ID" value="RZT84589.1"/>
    <property type="molecule type" value="Genomic_DNA"/>
</dbReference>
<evidence type="ECO:0000256" key="1">
    <source>
        <dbReference type="SAM" id="SignalP"/>
    </source>
</evidence>
<dbReference type="OrthoDB" id="3325701at2"/>
<dbReference type="AlphaFoldDB" id="A0A4Q7UWW1"/>
<feature type="chain" id="PRO_5020880547" evidence="1">
    <location>
        <begin position="30"/>
        <end position="486"/>
    </location>
</feature>
<reference evidence="3 4" key="1">
    <citation type="submission" date="2019-02" db="EMBL/GenBank/DDBJ databases">
        <title>Sequencing the genomes of 1000 actinobacteria strains.</title>
        <authorList>
            <person name="Klenk H.-P."/>
        </authorList>
    </citation>
    <scope>NUCLEOTIDE SEQUENCE [LARGE SCALE GENOMIC DNA]</scope>
    <source>
        <strain evidence="3 4">DSM 45779</strain>
    </source>
</reference>
<organism evidence="3 4">
    <name type="scientific">Pseudonocardia sediminis</name>
    <dbReference type="NCBI Taxonomy" id="1397368"/>
    <lineage>
        <taxon>Bacteria</taxon>
        <taxon>Bacillati</taxon>
        <taxon>Actinomycetota</taxon>
        <taxon>Actinomycetes</taxon>
        <taxon>Pseudonocardiales</taxon>
        <taxon>Pseudonocardiaceae</taxon>
        <taxon>Pseudonocardia</taxon>
    </lineage>
</organism>
<dbReference type="SUPFAM" id="SSF56601">
    <property type="entry name" value="beta-lactamase/transpeptidase-like"/>
    <property type="match status" value="1"/>
</dbReference>
<dbReference type="InterPro" id="IPR012338">
    <property type="entry name" value="Beta-lactam/transpept-like"/>
</dbReference>
<evidence type="ECO:0000313" key="3">
    <source>
        <dbReference type="EMBL" id="RZT84589.1"/>
    </source>
</evidence>
<evidence type="ECO:0000313" key="4">
    <source>
        <dbReference type="Proteomes" id="UP000291591"/>
    </source>
</evidence>
<gene>
    <name evidence="3" type="ORF">EV383_1436</name>
</gene>
<accession>A0A4Q7UWW1</accession>
<dbReference type="Pfam" id="PF00144">
    <property type="entry name" value="Beta-lactamase"/>
    <property type="match status" value="1"/>
</dbReference>
<keyword evidence="1" id="KW-0732">Signal</keyword>
<sequence length="486" mass="52127">MTRTRVRTGLVAGLVVTCLGVAGVSVVHAETPAEAAGHSCAIVPEQEYPAAAPGEVGFDPAKLRAALDYAAVDGSSTVKVFRHGCLAGQGFRDAALERVPELNAGQTKAVVAMVAGIVADRGWVDLDAPIDEYLQPDLGDAEHRSRTLRQFLNLTSGVQVNHVQGLNMVGDQSRAREYFSQRLEHPAGEYYEFDETTPSVVVYVLQRIIDAHEPGLDFQDFTQRELFDPLGIPRSAYFWQRDRAGTTTGYSQLWLRALEYGRFGEMLRTGGELGGRRILSQGFVDEMRTGSDANCGFGLSMWLNSCEPGQTQVNTDYPSRREYPGEAWIRSAPSDMYYSLGLGTNTFVIPSLDMVVTRSGYQELDTVPGALRGDLHGAFPGNAGGPGEHEFFRLLMDAVTDMPGDVRSTIQNSGPYDRPADLAVDVDPFVNPPGAGLGSATGLGPQGGEGCTPLGCEDEPNDGLGWVGQVPRVVPGVAGAETRPGG</sequence>
<dbReference type="PANTHER" id="PTHR43283">
    <property type="entry name" value="BETA-LACTAMASE-RELATED"/>
    <property type="match status" value="1"/>
</dbReference>
<keyword evidence="4" id="KW-1185">Reference proteome</keyword>
<protein>
    <submittedName>
        <fullName evidence="3">CubicO group peptidase (Beta-lactamase class C family)</fullName>
    </submittedName>
</protein>
<evidence type="ECO:0000259" key="2">
    <source>
        <dbReference type="Pfam" id="PF00144"/>
    </source>
</evidence>
<dbReference type="InterPro" id="IPR001466">
    <property type="entry name" value="Beta-lactam-related"/>
</dbReference>
<feature type="domain" description="Beta-lactamase-related" evidence="2">
    <location>
        <begin position="107"/>
        <end position="287"/>
    </location>
</feature>
<dbReference type="PANTHER" id="PTHR43283:SF7">
    <property type="entry name" value="BETA-LACTAMASE-RELATED DOMAIN-CONTAINING PROTEIN"/>
    <property type="match status" value="1"/>
</dbReference>
<name>A0A4Q7UWW1_PSEST</name>
<dbReference type="InterPro" id="IPR050789">
    <property type="entry name" value="Diverse_Enzym_Activities"/>
</dbReference>
<dbReference type="Proteomes" id="UP000291591">
    <property type="component" value="Unassembled WGS sequence"/>
</dbReference>
<dbReference type="RefSeq" id="WP_130289173.1">
    <property type="nucleotide sequence ID" value="NZ_SHKL01000001.1"/>
</dbReference>
<feature type="signal peptide" evidence="1">
    <location>
        <begin position="1"/>
        <end position="29"/>
    </location>
</feature>
<proteinExistence type="predicted"/>
<dbReference type="Gene3D" id="3.40.710.10">
    <property type="entry name" value="DD-peptidase/beta-lactamase superfamily"/>
    <property type="match status" value="1"/>
</dbReference>